<dbReference type="eggNOG" id="arCOG03966">
    <property type="taxonomic scope" value="Archaea"/>
</dbReference>
<dbReference type="EMBL" id="CP003167">
    <property type="protein sequence ID" value="AGB02815.1"/>
    <property type="molecule type" value="Genomic_DNA"/>
</dbReference>
<sequence length="78" mass="8833">MQAASSIYIREDLKTQLNTLKRHPKESYNDVIERLVNLAVDDEPLSADAIRGLEEGLHDIKAGNLIPEEEIRKKYGAE</sequence>
<gene>
    <name evidence="1" type="ordered locus">Metfor_1792</name>
</gene>
<protein>
    <submittedName>
        <fullName evidence="1">Uncharacterized protein</fullName>
    </submittedName>
</protein>
<dbReference type="AlphaFoldDB" id="L0HFN3"/>
<dbReference type="Proteomes" id="UP000010824">
    <property type="component" value="Chromosome"/>
</dbReference>
<dbReference type="OrthoDB" id="7794at2157"/>
<accession>L0HFN3</accession>
<dbReference type="GeneID" id="14308181"/>
<keyword evidence="2" id="KW-1185">Reference proteome</keyword>
<evidence type="ECO:0000313" key="2">
    <source>
        <dbReference type="Proteomes" id="UP000010824"/>
    </source>
</evidence>
<dbReference type="InParanoid" id="L0HFN3"/>
<proteinExistence type="predicted"/>
<evidence type="ECO:0000313" key="1">
    <source>
        <dbReference type="EMBL" id="AGB02815.1"/>
    </source>
</evidence>
<dbReference type="HOGENOM" id="CLU_191925_0_0_2"/>
<dbReference type="RefSeq" id="WP_015285778.1">
    <property type="nucleotide sequence ID" value="NC_019943.1"/>
</dbReference>
<dbReference type="InterPro" id="IPR055979">
    <property type="entry name" value="DUF7557"/>
</dbReference>
<organism evidence="1 2">
    <name type="scientific">Methanoregula formicica (strain DSM 22288 / NBRC 105244 / SMSP)</name>
    <dbReference type="NCBI Taxonomy" id="593750"/>
    <lineage>
        <taxon>Archaea</taxon>
        <taxon>Methanobacteriati</taxon>
        <taxon>Methanobacteriota</taxon>
        <taxon>Stenosarchaea group</taxon>
        <taxon>Methanomicrobia</taxon>
        <taxon>Methanomicrobiales</taxon>
        <taxon>Methanoregulaceae</taxon>
        <taxon>Methanoregula</taxon>
    </lineage>
</organism>
<name>L0HFN3_METFS</name>
<reference evidence="2" key="1">
    <citation type="submission" date="2011-12" db="EMBL/GenBank/DDBJ databases">
        <title>Complete sequence of Methanoregula formicicum SMSP.</title>
        <authorList>
            <person name="Lucas S."/>
            <person name="Han J."/>
            <person name="Lapidus A."/>
            <person name="Cheng J.-F."/>
            <person name="Goodwin L."/>
            <person name="Pitluck S."/>
            <person name="Peters L."/>
            <person name="Ovchinnikova G."/>
            <person name="Teshima H."/>
            <person name="Detter J.C."/>
            <person name="Han C."/>
            <person name="Tapia R."/>
            <person name="Land M."/>
            <person name="Hauser L."/>
            <person name="Kyrpides N."/>
            <person name="Ivanova N."/>
            <person name="Pagani I."/>
            <person name="Imachi H."/>
            <person name="Tamaki H."/>
            <person name="Sekiguchi Y."/>
            <person name="Kamagata Y."/>
            <person name="Cadillo-Quiroz H."/>
            <person name="Zinder S."/>
            <person name="Liu W.-T."/>
            <person name="Woyke T."/>
        </authorList>
    </citation>
    <scope>NUCLEOTIDE SEQUENCE [LARGE SCALE GENOMIC DNA]</scope>
    <source>
        <strain evidence="2">DSM 22288 / NBRC 105244 / SMSP</strain>
    </source>
</reference>
<reference evidence="1 2" key="2">
    <citation type="journal article" date="2014" name="Genome Announc.">
        <title>Complete Genome Sequence of Methanoregula formicica SMSPT, a Mesophilic Hydrogenotrophic Methanogen Isolated from a Methanogenic Upflow Anaerobic Sludge Blanket Reactor.</title>
        <authorList>
            <person name="Yamamoto K."/>
            <person name="Tamaki H."/>
            <person name="Cadillo-Quiroz H."/>
            <person name="Imachi H."/>
            <person name="Kyrpides N."/>
            <person name="Woyke T."/>
            <person name="Goodwin L."/>
            <person name="Zinder S.H."/>
            <person name="Kamagata Y."/>
            <person name="Liu W.T."/>
        </authorList>
    </citation>
    <scope>NUCLEOTIDE SEQUENCE [LARGE SCALE GENOMIC DNA]</scope>
    <source>
        <strain evidence="2">DSM 22288 / NBRC 105244 / SMSP</strain>
    </source>
</reference>
<dbReference type="STRING" id="593750.Metfor_1792"/>
<dbReference type="Pfam" id="PF24434">
    <property type="entry name" value="DUF7557"/>
    <property type="match status" value="1"/>
</dbReference>
<dbReference type="KEGG" id="mfo:Metfor_1792"/>